<keyword evidence="8" id="KW-0804">Transcription</keyword>
<accession>A0A9W4TRJ7</accession>
<evidence type="ECO:0008006" key="14">
    <source>
        <dbReference type="Google" id="ProtNLM"/>
    </source>
</evidence>
<dbReference type="EMBL" id="CANTUO010000001">
    <property type="protein sequence ID" value="CAI5756383.1"/>
    <property type="molecule type" value="Genomic_DNA"/>
</dbReference>
<dbReference type="InterPro" id="IPR048540">
    <property type="entry name" value="Rrn7_cyclin_N"/>
</dbReference>
<dbReference type="Pfam" id="PF20644">
    <property type="entry name" value="Rrn7_cyclin_N"/>
    <property type="match status" value="1"/>
</dbReference>
<keyword evidence="5" id="KW-0862">Zinc</keyword>
<evidence type="ECO:0000256" key="7">
    <source>
        <dbReference type="ARBA" id="ARBA00023125"/>
    </source>
</evidence>
<comment type="subcellular location">
    <subcellularLocation>
        <location evidence="1">Nucleus</location>
        <location evidence="1">Nucleolus</location>
    </subcellularLocation>
</comment>
<evidence type="ECO:0000259" key="10">
    <source>
        <dbReference type="Pfam" id="PF11781"/>
    </source>
</evidence>
<dbReference type="PANTHER" id="PTHR31576">
    <property type="entry name" value="TATA BOX-BINDING PROTEIN-ASSOCIATED FACTOR RNA POLYMERASE I SUBUNIT B"/>
    <property type="match status" value="1"/>
</dbReference>
<evidence type="ECO:0000259" key="11">
    <source>
        <dbReference type="Pfam" id="PF20644"/>
    </source>
</evidence>
<dbReference type="GO" id="GO:0042790">
    <property type="term" value="P:nucleolar large rRNA transcription by RNA polymerase I"/>
    <property type="evidence" value="ECO:0007669"/>
    <property type="project" value="TreeGrafter"/>
</dbReference>
<evidence type="ECO:0000256" key="3">
    <source>
        <dbReference type="ARBA" id="ARBA00022723"/>
    </source>
</evidence>
<dbReference type="Proteomes" id="UP001152885">
    <property type="component" value="Unassembled WGS sequence"/>
</dbReference>
<evidence type="ECO:0000256" key="2">
    <source>
        <dbReference type="ARBA" id="ARBA00006899"/>
    </source>
</evidence>
<evidence type="ECO:0000313" key="12">
    <source>
        <dbReference type="EMBL" id="CAI5756383.1"/>
    </source>
</evidence>
<organism evidence="12 13">
    <name type="scientific">Candida verbasci</name>
    <dbReference type="NCBI Taxonomy" id="1227364"/>
    <lineage>
        <taxon>Eukaryota</taxon>
        <taxon>Fungi</taxon>
        <taxon>Dikarya</taxon>
        <taxon>Ascomycota</taxon>
        <taxon>Saccharomycotina</taxon>
        <taxon>Pichiomycetes</taxon>
        <taxon>Debaryomycetaceae</taxon>
        <taxon>Candida/Lodderomyces clade</taxon>
        <taxon>Candida</taxon>
    </lineage>
</organism>
<evidence type="ECO:0000313" key="13">
    <source>
        <dbReference type="Proteomes" id="UP001152885"/>
    </source>
</evidence>
<dbReference type="InterPro" id="IPR033599">
    <property type="entry name" value="TAF1B/Rrn7"/>
</dbReference>
<keyword evidence="9" id="KW-0539">Nucleus</keyword>
<keyword evidence="13" id="KW-1185">Reference proteome</keyword>
<feature type="domain" description="Rrn7/TAF1B N-terminal cyclin" evidence="11">
    <location>
        <begin position="138"/>
        <end position="186"/>
    </location>
</feature>
<reference evidence="12" key="1">
    <citation type="submission" date="2022-12" db="EMBL/GenBank/DDBJ databases">
        <authorList>
            <person name="Brejova B."/>
        </authorList>
    </citation>
    <scope>NUCLEOTIDE SEQUENCE</scope>
</reference>
<dbReference type="InterPro" id="IPR021752">
    <property type="entry name" value="TF_Rrn7_Zf"/>
</dbReference>
<gene>
    <name evidence="12" type="ORF">CANVERA_P0899</name>
</gene>
<dbReference type="GO" id="GO:0070860">
    <property type="term" value="C:RNA polymerase I core factor complex"/>
    <property type="evidence" value="ECO:0007669"/>
    <property type="project" value="InterPro"/>
</dbReference>
<keyword evidence="4" id="KW-0863">Zinc-finger</keyword>
<dbReference type="GO" id="GO:0001164">
    <property type="term" value="F:RNA polymerase I core promoter sequence-specific DNA binding"/>
    <property type="evidence" value="ECO:0007669"/>
    <property type="project" value="InterPro"/>
</dbReference>
<proteinExistence type="inferred from homology"/>
<dbReference type="GO" id="GO:0008270">
    <property type="term" value="F:zinc ion binding"/>
    <property type="evidence" value="ECO:0007669"/>
    <property type="project" value="UniProtKB-KW"/>
</dbReference>
<evidence type="ECO:0000256" key="4">
    <source>
        <dbReference type="ARBA" id="ARBA00022771"/>
    </source>
</evidence>
<evidence type="ECO:0000256" key="1">
    <source>
        <dbReference type="ARBA" id="ARBA00004604"/>
    </source>
</evidence>
<dbReference type="AlphaFoldDB" id="A0A9W4TRJ7"/>
<sequence length="441" mass="52387">MSQAQWFRGPICGVDNCRSRLFKNQDGLTICQYGHVMEGAIEFNDEDFESGGTQTRRVTNVTFNERGHVIRRENKVIIKESNERLFGEDAKSYYLKVLQKLLKVEIKYFVDLFMSDSVYSDYELVVKTNWILLTSGTTLLDILDLILLLYYSALQLQLYPIYMTDIIEFLRIAKIPYIKTLHLLPKLDVEKLPSSFINRLQPPSLPYKSQMYKRWDKLTKILPKLNVPISFYFLYIFRIYSELILPNTPDLFINTIRLLNKLDPKFKINKVKSTLPEIYLSCIMMFIIVLSFKMNDNDYSLYGYLQEFNKYESMKDFNNDVLNWDNDKINKFIDWVLDVMLSKDNKEDVTTMERRLHNIFQLDNVEHSQRDDNEYMKVLETIRSNERKENTKEEMRQLASMLFVRFSKLLNIDVKDLAKEYKKVTNDIKKVAKELEINDKL</sequence>
<keyword evidence="3" id="KW-0479">Metal-binding</keyword>
<comment type="similarity">
    <text evidence="2">Belongs to the RRN7/TAF1B family.</text>
</comment>
<dbReference type="Pfam" id="PF11781">
    <property type="entry name" value="Zn_ribbon_RRN7"/>
    <property type="match status" value="1"/>
</dbReference>
<evidence type="ECO:0000256" key="9">
    <source>
        <dbReference type="ARBA" id="ARBA00023242"/>
    </source>
</evidence>
<name>A0A9W4TRJ7_9ASCO</name>
<protein>
    <recommendedName>
        <fullName evidence="14">RRN7-type domain-containing protein</fullName>
    </recommendedName>
</protein>
<comment type="caution">
    <text evidence="12">The sequence shown here is derived from an EMBL/GenBank/DDBJ whole genome shotgun (WGS) entry which is preliminary data.</text>
</comment>
<feature type="domain" description="RRN7-type" evidence="10">
    <location>
        <begin position="6"/>
        <end position="39"/>
    </location>
</feature>
<evidence type="ECO:0000256" key="8">
    <source>
        <dbReference type="ARBA" id="ARBA00023163"/>
    </source>
</evidence>
<dbReference type="OrthoDB" id="428577at2759"/>
<evidence type="ECO:0000256" key="5">
    <source>
        <dbReference type="ARBA" id="ARBA00022833"/>
    </source>
</evidence>
<dbReference type="PANTHER" id="PTHR31576:SF2">
    <property type="entry name" value="TATA BOX-BINDING PROTEIN-ASSOCIATED FACTOR RNA POLYMERASE I SUBUNIT B"/>
    <property type="match status" value="1"/>
</dbReference>
<evidence type="ECO:0000256" key="6">
    <source>
        <dbReference type="ARBA" id="ARBA00023015"/>
    </source>
</evidence>
<keyword evidence="6" id="KW-0805">Transcription regulation</keyword>
<keyword evidence="7" id="KW-0238">DNA-binding</keyword>